<dbReference type="InterPro" id="IPR016035">
    <property type="entry name" value="Acyl_Trfase/lysoPLipase"/>
</dbReference>
<keyword evidence="3" id="KW-0443">Lipid metabolism</keyword>
<dbReference type="InterPro" id="IPR050301">
    <property type="entry name" value="NTE"/>
</dbReference>
<organism evidence="6 7">
    <name type="scientific">Maribellus comscasis</name>
    <dbReference type="NCBI Taxonomy" id="2681766"/>
    <lineage>
        <taxon>Bacteria</taxon>
        <taxon>Pseudomonadati</taxon>
        <taxon>Bacteroidota</taxon>
        <taxon>Bacteroidia</taxon>
        <taxon>Marinilabiliales</taxon>
        <taxon>Prolixibacteraceae</taxon>
        <taxon>Maribellus</taxon>
    </lineage>
</organism>
<dbReference type="Pfam" id="PF01734">
    <property type="entry name" value="Patatin"/>
    <property type="match status" value="1"/>
</dbReference>
<dbReference type="PANTHER" id="PTHR14226:SF76">
    <property type="entry name" value="NTE FAMILY PROTEIN RSSA"/>
    <property type="match status" value="1"/>
</dbReference>
<keyword evidence="7" id="KW-1185">Reference proteome</keyword>
<feature type="short sequence motif" description="GXSXG" evidence="4">
    <location>
        <begin position="60"/>
        <end position="64"/>
    </location>
</feature>
<dbReference type="PROSITE" id="PS51635">
    <property type="entry name" value="PNPLA"/>
    <property type="match status" value="1"/>
</dbReference>
<feature type="domain" description="PNPLA" evidence="5">
    <location>
        <begin position="29"/>
        <end position="80"/>
    </location>
</feature>
<evidence type="ECO:0000256" key="3">
    <source>
        <dbReference type="ARBA" id="ARBA00023098"/>
    </source>
</evidence>
<gene>
    <name evidence="6" type="ORF">GM418_19980</name>
</gene>
<evidence type="ECO:0000259" key="5">
    <source>
        <dbReference type="PROSITE" id="PS51635"/>
    </source>
</evidence>
<comment type="caution">
    <text evidence="4">Lacks conserved residue(s) required for the propagation of feature annotation.</text>
</comment>
<dbReference type="SUPFAM" id="SSF52151">
    <property type="entry name" value="FabD/lysophospholipase-like"/>
    <property type="match status" value="1"/>
</dbReference>
<feature type="short sequence motif" description="GXGXXG" evidence="4">
    <location>
        <begin position="33"/>
        <end position="38"/>
    </location>
</feature>
<evidence type="ECO:0000313" key="6">
    <source>
        <dbReference type="EMBL" id="QGY48169.1"/>
    </source>
</evidence>
<dbReference type="KEGG" id="mcos:GM418_19980"/>
<dbReference type="GO" id="GO:0016042">
    <property type="term" value="P:lipid catabolic process"/>
    <property type="evidence" value="ECO:0007669"/>
    <property type="project" value="UniProtKB-KW"/>
</dbReference>
<dbReference type="Proteomes" id="UP000428260">
    <property type="component" value="Chromosome"/>
</dbReference>
<name>A0A6I6K3H3_9BACT</name>
<sequence length="80" mass="8367">MVLSLCLFFTIFVSAQEDCINIQRPKVAVVLSGGGAKGFAHIGVLKVLEQEGIPIDIIVGTSMGSLIGGFYSLGSDNPLI</sequence>
<proteinExistence type="predicted"/>
<dbReference type="PANTHER" id="PTHR14226">
    <property type="entry name" value="NEUROPATHY TARGET ESTERASE/SWISS CHEESE D.MELANOGASTER"/>
    <property type="match status" value="1"/>
</dbReference>
<evidence type="ECO:0000313" key="7">
    <source>
        <dbReference type="Proteomes" id="UP000428260"/>
    </source>
</evidence>
<reference evidence="6 7" key="1">
    <citation type="submission" date="2019-11" db="EMBL/GenBank/DDBJ databases">
        <authorList>
            <person name="Zheng R.K."/>
            <person name="Sun C.M."/>
        </authorList>
    </citation>
    <scope>NUCLEOTIDE SEQUENCE [LARGE SCALE GENOMIC DNA]</scope>
    <source>
        <strain evidence="6 7">WC007</strain>
    </source>
</reference>
<keyword evidence="2" id="KW-0442">Lipid degradation</keyword>
<keyword evidence="1" id="KW-0378">Hydrolase</keyword>
<evidence type="ECO:0000256" key="4">
    <source>
        <dbReference type="PROSITE-ProRule" id="PRU01161"/>
    </source>
</evidence>
<dbReference type="GO" id="GO:0016787">
    <property type="term" value="F:hydrolase activity"/>
    <property type="evidence" value="ECO:0007669"/>
    <property type="project" value="UniProtKB-KW"/>
</dbReference>
<dbReference type="EMBL" id="CP046401">
    <property type="protein sequence ID" value="QGY48169.1"/>
    <property type="molecule type" value="Genomic_DNA"/>
</dbReference>
<evidence type="ECO:0000256" key="1">
    <source>
        <dbReference type="ARBA" id="ARBA00022801"/>
    </source>
</evidence>
<dbReference type="AlphaFoldDB" id="A0A6I6K3H3"/>
<dbReference type="InterPro" id="IPR002641">
    <property type="entry name" value="PNPLA_dom"/>
</dbReference>
<dbReference type="Gene3D" id="3.40.1090.10">
    <property type="entry name" value="Cytosolic phospholipase A2 catalytic domain"/>
    <property type="match status" value="1"/>
</dbReference>
<accession>A0A6I6K3H3</accession>
<evidence type="ECO:0000256" key="2">
    <source>
        <dbReference type="ARBA" id="ARBA00022963"/>
    </source>
</evidence>
<protein>
    <recommendedName>
        <fullName evidence="5">PNPLA domain-containing protein</fullName>
    </recommendedName>
</protein>